<gene>
    <name evidence="2" type="ORF">LCGC14_0564880</name>
</gene>
<protein>
    <submittedName>
        <fullName evidence="2">Uncharacterized protein</fullName>
    </submittedName>
</protein>
<evidence type="ECO:0000256" key="1">
    <source>
        <dbReference type="SAM" id="MobiDB-lite"/>
    </source>
</evidence>
<organism evidence="2">
    <name type="scientific">marine sediment metagenome</name>
    <dbReference type="NCBI Taxonomy" id="412755"/>
    <lineage>
        <taxon>unclassified sequences</taxon>
        <taxon>metagenomes</taxon>
        <taxon>ecological metagenomes</taxon>
    </lineage>
</organism>
<comment type="caution">
    <text evidence="2">The sequence shown here is derived from an EMBL/GenBank/DDBJ whole genome shotgun (WGS) entry which is preliminary data.</text>
</comment>
<feature type="compositionally biased region" description="Acidic residues" evidence="1">
    <location>
        <begin position="40"/>
        <end position="49"/>
    </location>
</feature>
<dbReference type="AlphaFoldDB" id="A0A0F9RKQ0"/>
<proteinExistence type="predicted"/>
<accession>A0A0F9RKQ0</accession>
<name>A0A0F9RKQ0_9ZZZZ</name>
<reference evidence="2" key="1">
    <citation type="journal article" date="2015" name="Nature">
        <title>Complex archaea that bridge the gap between prokaryotes and eukaryotes.</title>
        <authorList>
            <person name="Spang A."/>
            <person name="Saw J.H."/>
            <person name="Jorgensen S.L."/>
            <person name="Zaremba-Niedzwiedzka K."/>
            <person name="Martijn J."/>
            <person name="Lind A.E."/>
            <person name="van Eijk R."/>
            <person name="Schleper C."/>
            <person name="Guy L."/>
            <person name="Ettema T.J."/>
        </authorList>
    </citation>
    <scope>NUCLEOTIDE SEQUENCE</scope>
</reference>
<sequence>MGSGPKRTTWDDAKGRAASPGSRMELFEDFKQRPTLNGDMEPDSADDGNDGATKAETALFLRSNKNFQVSGTSMTAALCTHYAGGGIQIETAGSSADQAIIGPQDDTGMSVWQGTTWPFEDTLSFETEIRTLASVSDLIIVAGWKLTGDPSGSTDDDQAIFQFASGSSGNHWRTIESVGGTDTTTDSGSAVVAINTAYKLRVDVSANRYASFYLNNARIFSGSIQLTNGLSTIEPYVSIEDTGGAAKQLVCRWIKCSKLYS</sequence>
<evidence type="ECO:0000313" key="2">
    <source>
        <dbReference type="EMBL" id="KKN57160.1"/>
    </source>
</evidence>
<dbReference type="EMBL" id="LAZR01000816">
    <property type="protein sequence ID" value="KKN57160.1"/>
    <property type="molecule type" value="Genomic_DNA"/>
</dbReference>
<feature type="region of interest" description="Disordered" evidence="1">
    <location>
        <begin position="1"/>
        <end position="52"/>
    </location>
</feature>